<keyword evidence="11" id="KW-1185">Reference proteome</keyword>
<dbReference type="CDD" id="cd00462">
    <property type="entry name" value="PTH"/>
    <property type="match status" value="1"/>
</dbReference>
<accession>A0A369W804</accession>
<feature type="site" description="Discriminates between blocked and unblocked aminoacyl-tRNA" evidence="7">
    <location>
        <position position="13"/>
    </location>
</feature>
<dbReference type="NCBIfam" id="TIGR00447">
    <property type="entry name" value="pth"/>
    <property type="match status" value="1"/>
</dbReference>
<name>A0A369W804_9GAMM</name>
<dbReference type="GO" id="GO:0005737">
    <property type="term" value="C:cytoplasm"/>
    <property type="evidence" value="ECO:0007669"/>
    <property type="project" value="UniProtKB-SubCell"/>
</dbReference>
<dbReference type="PANTHER" id="PTHR17224">
    <property type="entry name" value="PEPTIDYL-TRNA HYDROLASE"/>
    <property type="match status" value="1"/>
</dbReference>
<feature type="binding site" evidence="7">
    <location>
        <position position="71"/>
    </location>
    <ligand>
        <name>tRNA</name>
        <dbReference type="ChEBI" id="CHEBI:17843"/>
    </ligand>
</feature>
<dbReference type="HAMAP" id="MF_00083">
    <property type="entry name" value="Pept_tRNA_hydro_bact"/>
    <property type="match status" value="1"/>
</dbReference>
<dbReference type="PROSITE" id="PS01195">
    <property type="entry name" value="PEPT_TRNA_HYDROL_1"/>
    <property type="match status" value="1"/>
</dbReference>
<evidence type="ECO:0000256" key="8">
    <source>
        <dbReference type="RuleBase" id="RU000673"/>
    </source>
</evidence>
<evidence type="ECO:0000256" key="3">
    <source>
        <dbReference type="ARBA" id="ARBA00022801"/>
    </source>
</evidence>
<comment type="catalytic activity">
    <reaction evidence="7 8">
        <text>an N-acyl-L-alpha-aminoacyl-tRNA + H2O = an N-acyl-L-amino acid + a tRNA + H(+)</text>
        <dbReference type="Rhea" id="RHEA:54448"/>
        <dbReference type="Rhea" id="RHEA-COMP:10123"/>
        <dbReference type="Rhea" id="RHEA-COMP:13883"/>
        <dbReference type="ChEBI" id="CHEBI:15377"/>
        <dbReference type="ChEBI" id="CHEBI:15378"/>
        <dbReference type="ChEBI" id="CHEBI:59874"/>
        <dbReference type="ChEBI" id="CHEBI:78442"/>
        <dbReference type="ChEBI" id="CHEBI:138191"/>
        <dbReference type="EC" id="3.1.1.29"/>
    </reaction>
</comment>
<evidence type="ECO:0000313" key="10">
    <source>
        <dbReference type="EMBL" id="RDE18138.1"/>
    </source>
</evidence>
<reference evidence="10 11" key="1">
    <citation type="submission" date="2018-07" db="EMBL/GenBank/DDBJ databases">
        <title>Motiliproteus coralliicola sp. nov., a bacterium isolated from Coral.</title>
        <authorList>
            <person name="Wang G."/>
        </authorList>
    </citation>
    <scope>NUCLEOTIDE SEQUENCE [LARGE SCALE GENOMIC DNA]</scope>
    <source>
        <strain evidence="10 11">C34</strain>
    </source>
</reference>
<feature type="site" description="Stabilizes the basic form of H active site to accept a proton" evidence="7">
    <location>
        <position position="96"/>
    </location>
</feature>
<feature type="binding site" evidence="7">
    <location>
        <position position="69"/>
    </location>
    <ligand>
        <name>tRNA</name>
        <dbReference type="ChEBI" id="CHEBI:17843"/>
    </ligand>
</feature>
<organism evidence="10 11">
    <name type="scientific">Motiliproteus coralliicola</name>
    <dbReference type="NCBI Taxonomy" id="2283196"/>
    <lineage>
        <taxon>Bacteria</taxon>
        <taxon>Pseudomonadati</taxon>
        <taxon>Pseudomonadota</taxon>
        <taxon>Gammaproteobacteria</taxon>
        <taxon>Oceanospirillales</taxon>
        <taxon>Oceanospirillaceae</taxon>
        <taxon>Motiliproteus</taxon>
    </lineage>
</organism>
<dbReference type="RefSeq" id="WP_114697260.1">
    <property type="nucleotide sequence ID" value="NZ_QQOH01000006.1"/>
</dbReference>
<dbReference type="Gene3D" id="3.40.50.1470">
    <property type="entry name" value="Peptidyl-tRNA hydrolase"/>
    <property type="match status" value="1"/>
</dbReference>
<keyword evidence="4 7" id="KW-0694">RNA-binding</keyword>
<dbReference type="OrthoDB" id="9800507at2"/>
<keyword evidence="2 7" id="KW-0820">tRNA-binding</keyword>
<dbReference type="GO" id="GO:0072344">
    <property type="term" value="P:rescue of stalled ribosome"/>
    <property type="evidence" value="ECO:0007669"/>
    <property type="project" value="UniProtKB-UniRule"/>
</dbReference>
<evidence type="ECO:0000256" key="7">
    <source>
        <dbReference type="HAMAP-Rule" id="MF_00083"/>
    </source>
</evidence>
<evidence type="ECO:0000256" key="1">
    <source>
        <dbReference type="ARBA" id="ARBA00013260"/>
    </source>
</evidence>
<comment type="similarity">
    <text evidence="5 7 9">Belongs to the PTH family.</text>
</comment>
<dbReference type="GO" id="GO:0006515">
    <property type="term" value="P:protein quality control for misfolded or incompletely synthesized proteins"/>
    <property type="evidence" value="ECO:0007669"/>
    <property type="project" value="UniProtKB-UniRule"/>
</dbReference>
<comment type="subunit">
    <text evidence="7">Monomer.</text>
</comment>
<dbReference type="GO" id="GO:0004045">
    <property type="term" value="F:peptidyl-tRNA hydrolase activity"/>
    <property type="evidence" value="ECO:0007669"/>
    <property type="project" value="UniProtKB-UniRule"/>
</dbReference>
<dbReference type="EMBL" id="QQOH01000006">
    <property type="protein sequence ID" value="RDE18138.1"/>
    <property type="molecule type" value="Genomic_DNA"/>
</dbReference>
<dbReference type="InterPro" id="IPR001328">
    <property type="entry name" value="Pept_tRNA_hydro"/>
</dbReference>
<keyword evidence="3 7" id="KW-0378">Hydrolase</keyword>
<comment type="function">
    <text evidence="7">Catalyzes the release of premature peptidyl moieties from peptidyl-tRNA molecules trapped in stalled 50S ribosomal subunits, and thus maintains levels of free tRNAs and 50S ribosomes.</text>
</comment>
<dbReference type="Proteomes" id="UP000253769">
    <property type="component" value="Unassembled WGS sequence"/>
</dbReference>
<dbReference type="GO" id="GO:0000049">
    <property type="term" value="F:tRNA binding"/>
    <property type="evidence" value="ECO:0007669"/>
    <property type="project" value="UniProtKB-UniRule"/>
</dbReference>
<evidence type="ECO:0000256" key="6">
    <source>
        <dbReference type="ARBA" id="ARBA00050038"/>
    </source>
</evidence>
<dbReference type="PANTHER" id="PTHR17224:SF1">
    <property type="entry name" value="PEPTIDYL-TRNA HYDROLASE"/>
    <property type="match status" value="1"/>
</dbReference>
<evidence type="ECO:0000256" key="2">
    <source>
        <dbReference type="ARBA" id="ARBA00022555"/>
    </source>
</evidence>
<dbReference type="AlphaFoldDB" id="A0A369W804"/>
<dbReference type="PROSITE" id="PS01196">
    <property type="entry name" value="PEPT_TRNA_HYDROL_2"/>
    <property type="match status" value="1"/>
</dbReference>
<dbReference type="InterPro" id="IPR018171">
    <property type="entry name" value="Pept_tRNA_hydro_CS"/>
</dbReference>
<keyword evidence="7" id="KW-0963">Cytoplasm</keyword>
<evidence type="ECO:0000256" key="9">
    <source>
        <dbReference type="RuleBase" id="RU004320"/>
    </source>
</evidence>
<evidence type="ECO:0000256" key="5">
    <source>
        <dbReference type="ARBA" id="ARBA00038063"/>
    </source>
</evidence>
<feature type="active site" description="Proton acceptor" evidence="7">
    <location>
        <position position="23"/>
    </location>
</feature>
<comment type="function">
    <text evidence="7">Hydrolyzes ribosome-free peptidyl-tRNAs (with 1 or more amino acids incorporated), which drop off the ribosome during protein synthesis, or as a result of ribosome stalling.</text>
</comment>
<feature type="binding site" evidence="7">
    <location>
        <position position="117"/>
    </location>
    <ligand>
        <name>tRNA</name>
        <dbReference type="ChEBI" id="CHEBI:17843"/>
    </ligand>
</feature>
<gene>
    <name evidence="7" type="primary">pth</name>
    <name evidence="10" type="ORF">DV711_18705</name>
</gene>
<sequence length="195" mass="21119">MTEQVKLIVGLGNPGTKYDQTRHNAGAELVEQLADQLHSPLSPEKRFHGRYSKARLDGHELHLLVPTTFMNLSGQAVQALASYYKIPVESVLVVHDELDIPPGCAKLKKGGGHGGHNGLRDIIQKFGGSNAFLRLRVGIGHPGNAKLVHSFVLGRAPSSERNLTQAATDEALACLPVLLRDGLTKAMTRLHSFKP</sequence>
<proteinExistence type="inferred from homology"/>
<dbReference type="Pfam" id="PF01195">
    <property type="entry name" value="Pept_tRNA_hydro"/>
    <property type="match status" value="1"/>
</dbReference>
<protein>
    <recommendedName>
        <fullName evidence="6 7">Peptidyl-tRNA hydrolase</fullName>
        <shortName evidence="7">Pth</shortName>
        <ecNumber evidence="1 7">3.1.1.29</ecNumber>
    </recommendedName>
</protein>
<comment type="subcellular location">
    <subcellularLocation>
        <location evidence="7">Cytoplasm</location>
    </subcellularLocation>
</comment>
<comment type="caution">
    <text evidence="10">The sequence shown here is derived from an EMBL/GenBank/DDBJ whole genome shotgun (WGS) entry which is preliminary data.</text>
</comment>
<dbReference type="FunFam" id="3.40.50.1470:FF:000001">
    <property type="entry name" value="Peptidyl-tRNA hydrolase"/>
    <property type="match status" value="1"/>
</dbReference>
<dbReference type="EC" id="3.1.1.29" evidence="1 7"/>
<dbReference type="InterPro" id="IPR036416">
    <property type="entry name" value="Pept_tRNA_hydro_sf"/>
</dbReference>
<evidence type="ECO:0000256" key="4">
    <source>
        <dbReference type="ARBA" id="ARBA00022884"/>
    </source>
</evidence>
<feature type="binding site" evidence="7">
    <location>
        <position position="18"/>
    </location>
    <ligand>
        <name>tRNA</name>
        <dbReference type="ChEBI" id="CHEBI:17843"/>
    </ligand>
</feature>
<evidence type="ECO:0000313" key="11">
    <source>
        <dbReference type="Proteomes" id="UP000253769"/>
    </source>
</evidence>
<dbReference type="SUPFAM" id="SSF53178">
    <property type="entry name" value="Peptidyl-tRNA hydrolase-like"/>
    <property type="match status" value="1"/>
</dbReference>